<dbReference type="RefSeq" id="WP_345161570.1">
    <property type="nucleotide sequence ID" value="NZ_BAABGX010000001.1"/>
</dbReference>
<dbReference type="EMBL" id="BAABGX010000001">
    <property type="protein sequence ID" value="GAA4296162.1"/>
    <property type="molecule type" value="Genomic_DNA"/>
</dbReference>
<dbReference type="Proteomes" id="UP001501844">
    <property type="component" value="Unassembled WGS sequence"/>
</dbReference>
<dbReference type="InterPro" id="IPR013078">
    <property type="entry name" value="His_Pase_superF_clade-1"/>
</dbReference>
<dbReference type="Gene3D" id="3.40.50.1240">
    <property type="entry name" value="Phosphoglycerate mutase-like"/>
    <property type="match status" value="1"/>
</dbReference>
<protein>
    <submittedName>
        <fullName evidence="1">Histidine phosphatase family protein</fullName>
    </submittedName>
</protein>
<keyword evidence="2" id="KW-1185">Reference proteome</keyword>
<dbReference type="InterPro" id="IPR050275">
    <property type="entry name" value="PGM_Phosphatase"/>
</dbReference>
<accession>A0ABP8F6D2</accession>
<evidence type="ECO:0000313" key="1">
    <source>
        <dbReference type="EMBL" id="GAA4296162.1"/>
    </source>
</evidence>
<sequence length="204" mass="23592">MSLKKIYLIRHGQTDLNLQGIVQGSGVDSPLNETGRWQAEKFFQAYQHIKFDKVYTSTLQRAQQSVQGFMDMGLPHEAHAGLNEICWGWREGTKISPEEDAYYYEVLGRWQKGEIDLPIEGGESPVQVAERQKPVIDLILSRPEEETILICMHGRAMRIFLSQLLHYPLSQMDRFIHYNLCLYQLNFTGSMLWVEKFADVSHLS</sequence>
<dbReference type="InterPro" id="IPR001345">
    <property type="entry name" value="PG/BPGM_mutase_AS"/>
</dbReference>
<dbReference type="Pfam" id="PF00300">
    <property type="entry name" value="His_Phos_1"/>
    <property type="match status" value="1"/>
</dbReference>
<dbReference type="CDD" id="cd07067">
    <property type="entry name" value="HP_PGM_like"/>
    <property type="match status" value="1"/>
</dbReference>
<dbReference type="SMART" id="SM00855">
    <property type="entry name" value="PGAM"/>
    <property type="match status" value="1"/>
</dbReference>
<dbReference type="PIRSF" id="PIRSF000709">
    <property type="entry name" value="6PFK_2-Ptase"/>
    <property type="match status" value="1"/>
</dbReference>
<dbReference type="PROSITE" id="PS00175">
    <property type="entry name" value="PG_MUTASE"/>
    <property type="match status" value="1"/>
</dbReference>
<proteinExistence type="predicted"/>
<dbReference type="InterPro" id="IPR029033">
    <property type="entry name" value="His_PPase_superfam"/>
</dbReference>
<name>A0ABP8F6D2_9BACT</name>
<gene>
    <name evidence="1" type="ORF">GCM10023183_02750</name>
</gene>
<organism evidence="1 2">
    <name type="scientific">Nibribacter koreensis</name>
    <dbReference type="NCBI Taxonomy" id="1084519"/>
    <lineage>
        <taxon>Bacteria</taxon>
        <taxon>Pseudomonadati</taxon>
        <taxon>Bacteroidota</taxon>
        <taxon>Cytophagia</taxon>
        <taxon>Cytophagales</taxon>
        <taxon>Hymenobacteraceae</taxon>
        <taxon>Nibribacter</taxon>
    </lineage>
</organism>
<dbReference type="PANTHER" id="PTHR48100:SF15">
    <property type="entry name" value="SEDOHEPTULOSE 1,7-BISPHOSPHATASE"/>
    <property type="match status" value="1"/>
</dbReference>
<reference evidence="2" key="1">
    <citation type="journal article" date="2019" name="Int. J. Syst. Evol. Microbiol.">
        <title>The Global Catalogue of Microorganisms (GCM) 10K type strain sequencing project: providing services to taxonomists for standard genome sequencing and annotation.</title>
        <authorList>
            <consortium name="The Broad Institute Genomics Platform"/>
            <consortium name="The Broad Institute Genome Sequencing Center for Infectious Disease"/>
            <person name="Wu L."/>
            <person name="Ma J."/>
        </authorList>
    </citation>
    <scope>NUCLEOTIDE SEQUENCE [LARGE SCALE GENOMIC DNA]</scope>
    <source>
        <strain evidence="2">JCM 17917</strain>
    </source>
</reference>
<dbReference type="PANTHER" id="PTHR48100">
    <property type="entry name" value="BROAD-SPECIFICITY PHOSPHATASE YOR283W-RELATED"/>
    <property type="match status" value="1"/>
</dbReference>
<evidence type="ECO:0000313" key="2">
    <source>
        <dbReference type="Proteomes" id="UP001501844"/>
    </source>
</evidence>
<dbReference type="SUPFAM" id="SSF53254">
    <property type="entry name" value="Phosphoglycerate mutase-like"/>
    <property type="match status" value="1"/>
</dbReference>
<comment type="caution">
    <text evidence="1">The sequence shown here is derived from an EMBL/GenBank/DDBJ whole genome shotgun (WGS) entry which is preliminary data.</text>
</comment>